<dbReference type="EMBL" id="FQXB01000001">
    <property type="protein sequence ID" value="SHG62109.1"/>
    <property type="molecule type" value="Genomic_DNA"/>
</dbReference>
<keyword evidence="1" id="KW-0812">Transmembrane</keyword>
<evidence type="ECO:0000313" key="3">
    <source>
        <dbReference type="Proteomes" id="UP000184074"/>
    </source>
</evidence>
<feature type="transmembrane region" description="Helical" evidence="1">
    <location>
        <begin position="153"/>
        <end position="172"/>
    </location>
</feature>
<keyword evidence="1" id="KW-0472">Membrane</keyword>
<evidence type="ECO:0000256" key="1">
    <source>
        <dbReference type="SAM" id="Phobius"/>
    </source>
</evidence>
<reference evidence="2 3" key="1">
    <citation type="submission" date="2016-11" db="EMBL/GenBank/DDBJ databases">
        <authorList>
            <person name="Jaros S."/>
            <person name="Januszkiewicz K."/>
            <person name="Wedrychowicz H."/>
        </authorList>
    </citation>
    <scope>NUCLEOTIDE SEQUENCE [LARGE SCALE GENOMIC DNA]</scope>
    <source>
        <strain evidence="2 3">DSM 28715</strain>
    </source>
</reference>
<proteinExistence type="predicted"/>
<sequence>MLVEIRRLVTSDLALRRIGADLGGLGEGKEDFTPTTVNSGQDAVSIGGLLTAETILTLEAKTMTVHDKLNEDRPIAAEYVLGLLEPSDAEDFEKAMKDDPFLRASYAQWAAYFANENSQIAPVSPPEHVVQNIDKTIFLNDVKEEPVITRWGMLPLLASALCGCAALMVWIVF</sequence>
<dbReference type="STRING" id="1508389.SAMN05444003_0194"/>
<name>A0A1M5LBL2_9RHOB</name>
<evidence type="ECO:0000313" key="2">
    <source>
        <dbReference type="EMBL" id="SHG62109.1"/>
    </source>
</evidence>
<protein>
    <submittedName>
        <fullName evidence="2">Uncharacterized protein</fullName>
    </submittedName>
</protein>
<dbReference type="Proteomes" id="UP000184074">
    <property type="component" value="Unassembled WGS sequence"/>
</dbReference>
<organism evidence="2 3">
    <name type="scientific">Cognatiyoonia sediminum</name>
    <dbReference type="NCBI Taxonomy" id="1508389"/>
    <lineage>
        <taxon>Bacteria</taxon>
        <taxon>Pseudomonadati</taxon>
        <taxon>Pseudomonadota</taxon>
        <taxon>Alphaproteobacteria</taxon>
        <taxon>Rhodobacterales</taxon>
        <taxon>Paracoccaceae</taxon>
        <taxon>Cognatiyoonia</taxon>
    </lineage>
</organism>
<accession>A0A1M5LBL2</accession>
<gene>
    <name evidence="2" type="ORF">SAMN05444003_0194</name>
</gene>
<keyword evidence="3" id="KW-1185">Reference proteome</keyword>
<dbReference type="AlphaFoldDB" id="A0A1M5LBL2"/>
<keyword evidence="1" id="KW-1133">Transmembrane helix</keyword>